<keyword evidence="4" id="KW-1185">Reference proteome</keyword>
<proteinExistence type="predicted"/>
<feature type="region of interest" description="Disordered" evidence="1">
    <location>
        <begin position="230"/>
        <end position="367"/>
    </location>
</feature>
<gene>
    <name evidence="3" type="ORF">HYPSUDRAFT_586431</name>
</gene>
<feature type="compositionally biased region" description="Low complexity" evidence="1">
    <location>
        <begin position="166"/>
        <end position="180"/>
    </location>
</feature>
<feature type="region of interest" description="Disordered" evidence="1">
    <location>
        <begin position="1"/>
        <end position="48"/>
    </location>
</feature>
<dbReference type="Gene3D" id="4.10.240.10">
    <property type="entry name" value="Zn(2)-C6 fungal-type DNA-binding domain"/>
    <property type="match status" value="1"/>
</dbReference>
<organism evidence="3 4">
    <name type="scientific">Hypholoma sublateritium (strain FD-334 SS-4)</name>
    <dbReference type="NCBI Taxonomy" id="945553"/>
    <lineage>
        <taxon>Eukaryota</taxon>
        <taxon>Fungi</taxon>
        <taxon>Dikarya</taxon>
        <taxon>Basidiomycota</taxon>
        <taxon>Agaricomycotina</taxon>
        <taxon>Agaricomycetes</taxon>
        <taxon>Agaricomycetidae</taxon>
        <taxon>Agaricales</taxon>
        <taxon>Agaricineae</taxon>
        <taxon>Strophariaceae</taxon>
        <taxon>Hypholoma</taxon>
    </lineage>
</organism>
<feature type="compositionally biased region" description="Basic and acidic residues" evidence="1">
    <location>
        <begin position="124"/>
        <end position="138"/>
    </location>
</feature>
<sequence>MVASASVDPYSPFHPHSMPAEDGPQSSEEGSGLHSPVSFGAPYATHGDSLRYSDGQHALGAQFDFSHSLAQQPPILSGALLDSSSRHVTYPAHYAMPPRNQLGVDFSVQPPVAHRIPAVPQHSPHIDFRYPPASERRLPGGPSQDPYNRLPGSSSALPMDSDHRSSLVPSSSVRSDASPAAETSTSPRDARKEISSVVIACRQCRSRKIRCDSTRPVCNNCVRRSNTCEYDTVPKRRGPDKRPGTRQRSCKKRTADGSVPPPPKRRRTTNTTERPAEQRELPPSKVKENLQHEPRRLSPTTQRHPDRHPHQQDHHYSHTSSQPPPPHTDLRMPSDQDNYKHDMSASYRRPPSYIHAPSKSNPDITYN</sequence>
<evidence type="ECO:0000313" key="4">
    <source>
        <dbReference type="Proteomes" id="UP000054270"/>
    </source>
</evidence>
<feature type="region of interest" description="Disordered" evidence="1">
    <location>
        <begin position="115"/>
        <end position="191"/>
    </location>
</feature>
<protein>
    <recommendedName>
        <fullName evidence="2">Zn(2)-C6 fungal-type domain-containing protein</fullName>
    </recommendedName>
</protein>
<feature type="domain" description="Zn(2)-C6 fungal-type" evidence="2">
    <location>
        <begin position="200"/>
        <end position="230"/>
    </location>
</feature>
<feature type="compositionally biased region" description="Basic and acidic residues" evidence="1">
    <location>
        <begin position="274"/>
        <end position="296"/>
    </location>
</feature>
<dbReference type="SMART" id="SM00066">
    <property type="entry name" value="GAL4"/>
    <property type="match status" value="1"/>
</dbReference>
<dbReference type="OrthoDB" id="2123952at2759"/>
<dbReference type="GO" id="GO:0000981">
    <property type="term" value="F:DNA-binding transcription factor activity, RNA polymerase II-specific"/>
    <property type="evidence" value="ECO:0007669"/>
    <property type="project" value="InterPro"/>
</dbReference>
<dbReference type="EMBL" id="KN817543">
    <property type="protein sequence ID" value="KJA23398.1"/>
    <property type="molecule type" value="Genomic_DNA"/>
</dbReference>
<dbReference type="Pfam" id="PF00172">
    <property type="entry name" value="Zn_clus"/>
    <property type="match status" value="1"/>
</dbReference>
<dbReference type="AlphaFoldDB" id="A0A0D2MIB4"/>
<dbReference type="CDD" id="cd00067">
    <property type="entry name" value="GAL4"/>
    <property type="match status" value="1"/>
</dbReference>
<dbReference type="SUPFAM" id="SSF57701">
    <property type="entry name" value="Zn2/Cys6 DNA-binding domain"/>
    <property type="match status" value="1"/>
</dbReference>
<dbReference type="STRING" id="945553.A0A0D2MIB4"/>
<feature type="compositionally biased region" description="Basic residues" evidence="1">
    <location>
        <begin position="235"/>
        <end position="252"/>
    </location>
</feature>
<dbReference type="PROSITE" id="PS50048">
    <property type="entry name" value="ZN2_CY6_FUNGAL_2"/>
    <property type="match status" value="1"/>
</dbReference>
<evidence type="ECO:0000313" key="3">
    <source>
        <dbReference type="EMBL" id="KJA23398.1"/>
    </source>
</evidence>
<feature type="compositionally biased region" description="Basic and acidic residues" evidence="1">
    <location>
        <begin position="328"/>
        <end position="343"/>
    </location>
</feature>
<dbReference type="GO" id="GO:0008270">
    <property type="term" value="F:zinc ion binding"/>
    <property type="evidence" value="ECO:0007669"/>
    <property type="project" value="InterPro"/>
</dbReference>
<reference evidence="4" key="1">
    <citation type="submission" date="2014-04" db="EMBL/GenBank/DDBJ databases">
        <title>Evolutionary Origins and Diversification of the Mycorrhizal Mutualists.</title>
        <authorList>
            <consortium name="DOE Joint Genome Institute"/>
            <consortium name="Mycorrhizal Genomics Consortium"/>
            <person name="Kohler A."/>
            <person name="Kuo A."/>
            <person name="Nagy L.G."/>
            <person name="Floudas D."/>
            <person name="Copeland A."/>
            <person name="Barry K.W."/>
            <person name="Cichocki N."/>
            <person name="Veneault-Fourrey C."/>
            <person name="LaButti K."/>
            <person name="Lindquist E.A."/>
            <person name="Lipzen A."/>
            <person name="Lundell T."/>
            <person name="Morin E."/>
            <person name="Murat C."/>
            <person name="Riley R."/>
            <person name="Ohm R."/>
            <person name="Sun H."/>
            <person name="Tunlid A."/>
            <person name="Henrissat B."/>
            <person name="Grigoriev I.V."/>
            <person name="Hibbett D.S."/>
            <person name="Martin F."/>
        </authorList>
    </citation>
    <scope>NUCLEOTIDE SEQUENCE [LARGE SCALE GENOMIC DNA]</scope>
    <source>
        <strain evidence="4">FD-334 SS-4</strain>
    </source>
</reference>
<accession>A0A0D2MIB4</accession>
<dbReference type="Proteomes" id="UP000054270">
    <property type="component" value="Unassembled WGS sequence"/>
</dbReference>
<dbReference type="InterPro" id="IPR001138">
    <property type="entry name" value="Zn2Cys6_DnaBD"/>
</dbReference>
<evidence type="ECO:0000259" key="2">
    <source>
        <dbReference type="PROSITE" id="PS50048"/>
    </source>
</evidence>
<dbReference type="InterPro" id="IPR036864">
    <property type="entry name" value="Zn2-C6_fun-type_DNA-bd_sf"/>
</dbReference>
<feature type="compositionally biased region" description="Polar residues" evidence="1">
    <location>
        <begin position="358"/>
        <end position="367"/>
    </location>
</feature>
<dbReference type="PROSITE" id="PS00463">
    <property type="entry name" value="ZN2_CY6_FUNGAL_1"/>
    <property type="match status" value="1"/>
</dbReference>
<evidence type="ECO:0000256" key="1">
    <source>
        <dbReference type="SAM" id="MobiDB-lite"/>
    </source>
</evidence>
<name>A0A0D2MIB4_HYPSF</name>